<name>A0A1S2YL02_CICAR</name>
<accession>A0A1S2YL02</accession>
<dbReference type="GO" id="GO:0006355">
    <property type="term" value="P:regulation of DNA-templated transcription"/>
    <property type="evidence" value="ECO:0007669"/>
    <property type="project" value="InterPro"/>
</dbReference>
<dbReference type="eggNOG" id="ENOG502R8AM">
    <property type="taxonomic scope" value="Eukaryota"/>
</dbReference>
<evidence type="ECO:0000259" key="6">
    <source>
        <dbReference type="PROSITE" id="PS51005"/>
    </source>
</evidence>
<dbReference type="InterPro" id="IPR036093">
    <property type="entry name" value="NAC_dom_sf"/>
</dbReference>
<dbReference type="SUPFAM" id="SSF101941">
    <property type="entry name" value="NAC domain"/>
    <property type="match status" value="1"/>
</dbReference>
<dbReference type="GO" id="GO:0003677">
    <property type="term" value="F:DNA binding"/>
    <property type="evidence" value="ECO:0007669"/>
    <property type="project" value="UniProtKB-KW"/>
</dbReference>
<dbReference type="Proteomes" id="UP000087171">
    <property type="component" value="Chromosome Ca6"/>
</dbReference>
<organism evidence="7 8">
    <name type="scientific">Cicer arietinum</name>
    <name type="common">Chickpea</name>
    <name type="synonym">Garbanzo</name>
    <dbReference type="NCBI Taxonomy" id="3827"/>
    <lineage>
        <taxon>Eukaryota</taxon>
        <taxon>Viridiplantae</taxon>
        <taxon>Streptophyta</taxon>
        <taxon>Embryophyta</taxon>
        <taxon>Tracheophyta</taxon>
        <taxon>Spermatophyta</taxon>
        <taxon>Magnoliopsida</taxon>
        <taxon>eudicotyledons</taxon>
        <taxon>Gunneridae</taxon>
        <taxon>Pentapetalae</taxon>
        <taxon>rosids</taxon>
        <taxon>fabids</taxon>
        <taxon>Fabales</taxon>
        <taxon>Fabaceae</taxon>
        <taxon>Papilionoideae</taxon>
        <taxon>50 kb inversion clade</taxon>
        <taxon>NPAAA clade</taxon>
        <taxon>Hologalegina</taxon>
        <taxon>IRL clade</taxon>
        <taxon>Cicereae</taxon>
        <taxon>Cicer</taxon>
    </lineage>
</organism>
<dbReference type="AlphaFoldDB" id="A0A1S2YL02"/>
<dbReference type="OrthoDB" id="772776at2759"/>
<evidence type="ECO:0000256" key="1">
    <source>
        <dbReference type="ARBA" id="ARBA00004123"/>
    </source>
</evidence>
<dbReference type="PaxDb" id="3827-XP_004506361.1"/>
<dbReference type="GO" id="GO:0005634">
    <property type="term" value="C:nucleus"/>
    <property type="evidence" value="ECO:0007669"/>
    <property type="project" value="UniProtKB-SubCell"/>
</dbReference>
<dbReference type="RefSeq" id="XP_004506361.1">
    <property type="nucleotide sequence ID" value="XM_004506304.3"/>
</dbReference>
<gene>
    <name evidence="8" type="primary">NAC56</name>
</gene>
<keyword evidence="2" id="KW-0805">Transcription regulation</keyword>
<dbReference type="PANTHER" id="PTHR31744:SF212">
    <property type="entry name" value="PROTEIN SOMBRERO-LIKE ISOFORM X2"/>
    <property type="match status" value="1"/>
</dbReference>
<keyword evidence="7" id="KW-1185">Reference proteome</keyword>
<dbReference type="KEGG" id="cam:101505910"/>
<dbReference type="Gene3D" id="2.170.150.80">
    <property type="entry name" value="NAC domain"/>
    <property type="match status" value="1"/>
</dbReference>
<evidence type="ECO:0000313" key="8">
    <source>
        <dbReference type="RefSeq" id="XP_004506361.1"/>
    </source>
</evidence>
<proteinExistence type="predicted"/>
<keyword evidence="4" id="KW-0804">Transcription</keyword>
<keyword evidence="3" id="KW-0238">DNA-binding</keyword>
<dbReference type="PANTHER" id="PTHR31744">
    <property type="entry name" value="PROTEIN CUP-SHAPED COTYLEDON 2-RELATED"/>
    <property type="match status" value="1"/>
</dbReference>
<feature type="domain" description="NAC" evidence="6">
    <location>
        <begin position="9"/>
        <end position="157"/>
    </location>
</feature>
<dbReference type="GeneID" id="101505910"/>
<reference evidence="7" key="1">
    <citation type="journal article" date="2013" name="Nat. Biotechnol.">
        <title>Draft genome sequence of chickpea (Cicer arietinum) provides a resource for trait improvement.</title>
        <authorList>
            <person name="Varshney R.K."/>
            <person name="Song C."/>
            <person name="Saxena R.K."/>
            <person name="Azam S."/>
            <person name="Yu S."/>
            <person name="Sharpe A.G."/>
            <person name="Cannon S."/>
            <person name="Baek J."/>
            <person name="Rosen B.D."/>
            <person name="Tar'an B."/>
            <person name="Millan T."/>
            <person name="Zhang X."/>
            <person name="Ramsay L.D."/>
            <person name="Iwata A."/>
            <person name="Wang Y."/>
            <person name="Nelson W."/>
            <person name="Farmer A.D."/>
            <person name="Gaur P.M."/>
            <person name="Soderlund C."/>
            <person name="Penmetsa R.V."/>
            <person name="Xu C."/>
            <person name="Bharti A.K."/>
            <person name="He W."/>
            <person name="Winter P."/>
            <person name="Zhao S."/>
            <person name="Hane J.K."/>
            <person name="Carrasquilla-Garcia N."/>
            <person name="Condie J.A."/>
            <person name="Upadhyaya H.D."/>
            <person name="Luo M.C."/>
            <person name="Thudi M."/>
            <person name="Gowda C.L."/>
            <person name="Singh N.P."/>
            <person name="Lichtenzveig J."/>
            <person name="Gali K.K."/>
            <person name="Rubio J."/>
            <person name="Nadarajan N."/>
            <person name="Dolezel J."/>
            <person name="Bansal K.C."/>
            <person name="Xu X."/>
            <person name="Edwards D."/>
            <person name="Zhang G."/>
            <person name="Kahl G."/>
            <person name="Gil J."/>
            <person name="Singh K.B."/>
            <person name="Datta S.K."/>
            <person name="Jackson S.A."/>
            <person name="Wang J."/>
            <person name="Cook D.R."/>
        </authorList>
    </citation>
    <scope>NUCLEOTIDE SEQUENCE [LARGE SCALE GENOMIC DNA]</scope>
    <source>
        <strain evidence="7">cv. CDC Frontier</strain>
    </source>
</reference>
<dbReference type="PROSITE" id="PS51005">
    <property type="entry name" value="NAC"/>
    <property type="match status" value="1"/>
</dbReference>
<evidence type="ECO:0000256" key="5">
    <source>
        <dbReference type="ARBA" id="ARBA00023242"/>
    </source>
</evidence>
<protein>
    <submittedName>
        <fullName evidence="8">Protein BEARSKIN2</fullName>
    </submittedName>
</protein>
<keyword evidence="5" id="KW-0539">Nucleus</keyword>
<evidence type="ECO:0000256" key="3">
    <source>
        <dbReference type="ARBA" id="ARBA00023125"/>
    </source>
</evidence>
<sequence>MGSSNNGGVPPGFRFHPTDEELLHYYLKKKVSFQKFDMDVIREVDLNKMEPWDLQEKCKIGSTPQNEWYFFSHKDRKYPTGSRTNRATNAGFWKATGRDKCIRNTYKKIGMRKTLVFYKGRAPHGQKTDWIMHEYRLEDANDPTNEEGWVVCRVFKKKNLFKIGSEGVSTHNHQEQQQMNINISSGTNPRSFMHRENQYLLHHQQQQNHSAGFEHEKPELSLHYQHLQQNSQYSSLFQSQSLLHAQKPLEVNFDYSYASSSLHSEQPITVKQLMTNPRDCESGSDGLRYQVSESGIEVGSCEPPRSGGDGMNEWGMLDRLVNEDSTKLGGSRFEDANNHQINQLSLRGEMDIWGYGKQ</sequence>
<dbReference type="FunFam" id="2.170.150.80:FF:000003">
    <property type="entry name" value="NAC domain-containing protein"/>
    <property type="match status" value="1"/>
</dbReference>
<dbReference type="STRING" id="3827.A0A1S2YL02"/>
<dbReference type="InterPro" id="IPR003441">
    <property type="entry name" value="NAC-dom"/>
</dbReference>
<comment type="subcellular location">
    <subcellularLocation>
        <location evidence="1">Nucleus</location>
    </subcellularLocation>
</comment>
<evidence type="ECO:0000256" key="4">
    <source>
        <dbReference type="ARBA" id="ARBA00023163"/>
    </source>
</evidence>
<evidence type="ECO:0000313" key="7">
    <source>
        <dbReference type="Proteomes" id="UP000087171"/>
    </source>
</evidence>
<reference evidence="8" key="2">
    <citation type="submission" date="2025-08" db="UniProtKB">
        <authorList>
            <consortium name="RefSeq"/>
        </authorList>
    </citation>
    <scope>IDENTIFICATION</scope>
    <source>
        <tissue evidence="8">Etiolated seedlings</tissue>
    </source>
</reference>
<dbReference type="Pfam" id="PF02365">
    <property type="entry name" value="NAM"/>
    <property type="match status" value="1"/>
</dbReference>
<evidence type="ECO:0000256" key="2">
    <source>
        <dbReference type="ARBA" id="ARBA00023015"/>
    </source>
</evidence>